<dbReference type="SUPFAM" id="SSF69279">
    <property type="entry name" value="Phage tail proteins"/>
    <property type="match status" value="2"/>
</dbReference>
<dbReference type="Pfam" id="PF08376">
    <property type="entry name" value="NIT"/>
    <property type="match status" value="1"/>
</dbReference>
<dbReference type="GO" id="GO:0005886">
    <property type="term" value="C:plasma membrane"/>
    <property type="evidence" value="ECO:0007669"/>
    <property type="project" value="TreeGrafter"/>
</dbReference>
<comment type="caution">
    <text evidence="4">The sequence shown here is derived from an EMBL/GenBank/DDBJ whole genome shotgun (WGS) entry which is preliminary data.</text>
</comment>
<dbReference type="Pfam" id="PF22255">
    <property type="entry name" value="Gp44-like_2nd"/>
    <property type="match status" value="1"/>
</dbReference>
<dbReference type="AlphaFoldDB" id="A0A0F9FLM0"/>
<dbReference type="Gene3D" id="6.10.340.10">
    <property type="match status" value="1"/>
</dbReference>
<reference evidence="4" key="1">
    <citation type="journal article" date="2015" name="Nature">
        <title>Complex archaea that bridge the gap between prokaryotes and eukaryotes.</title>
        <authorList>
            <person name="Spang A."/>
            <person name="Saw J.H."/>
            <person name="Jorgensen S.L."/>
            <person name="Zaremba-Niedzwiedzka K."/>
            <person name="Martijn J."/>
            <person name="Lind A.E."/>
            <person name="van Eijk R."/>
            <person name="Schleper C."/>
            <person name="Guy L."/>
            <person name="Ettema T.J."/>
        </authorList>
    </citation>
    <scope>NUCLEOTIDE SEQUENCE</scope>
</reference>
<evidence type="ECO:0000256" key="1">
    <source>
        <dbReference type="ARBA" id="ARBA00022500"/>
    </source>
</evidence>
<proteinExistence type="predicted"/>
<dbReference type="InterPro" id="IPR010910">
    <property type="entry name" value="Nitrate/nitrite_sensing_bac"/>
</dbReference>
<feature type="non-terminal residue" evidence="4">
    <location>
        <position position="581"/>
    </location>
</feature>
<dbReference type="InterPro" id="IPR051310">
    <property type="entry name" value="MCP_chemotaxis"/>
</dbReference>
<evidence type="ECO:0000313" key="4">
    <source>
        <dbReference type="EMBL" id="KKL79406.1"/>
    </source>
</evidence>
<dbReference type="EMBL" id="LAZR01023182">
    <property type="protein sequence ID" value="KKL79406.1"/>
    <property type="molecule type" value="Genomic_DNA"/>
</dbReference>
<dbReference type="Gene3D" id="3.55.50.10">
    <property type="entry name" value="Baseplate protein-like domains"/>
    <property type="match status" value="1"/>
</dbReference>
<dbReference type="GO" id="GO:0006935">
    <property type="term" value="P:chemotaxis"/>
    <property type="evidence" value="ECO:0007669"/>
    <property type="project" value="UniProtKB-KW"/>
</dbReference>
<feature type="transmembrane region" description="Helical" evidence="2">
    <location>
        <begin position="306"/>
        <end position="332"/>
    </location>
</feature>
<dbReference type="InterPro" id="IPR053981">
    <property type="entry name" value="Gp44/GpP-like_2nd"/>
</dbReference>
<keyword evidence="1" id="KW-0145">Chemotaxis</keyword>
<evidence type="ECO:0000256" key="2">
    <source>
        <dbReference type="SAM" id="Phobius"/>
    </source>
</evidence>
<organism evidence="4">
    <name type="scientific">marine sediment metagenome</name>
    <dbReference type="NCBI Taxonomy" id="412755"/>
    <lineage>
        <taxon>unclassified sequences</taxon>
        <taxon>metagenomes</taxon>
        <taxon>ecological metagenomes</taxon>
    </lineage>
</organism>
<dbReference type="GO" id="GO:0004888">
    <property type="term" value="F:transmembrane signaling receptor activity"/>
    <property type="evidence" value="ECO:0007669"/>
    <property type="project" value="TreeGrafter"/>
</dbReference>
<evidence type="ECO:0000259" key="3">
    <source>
        <dbReference type="PROSITE" id="PS50906"/>
    </source>
</evidence>
<keyword evidence="2" id="KW-0472">Membrane</keyword>
<dbReference type="PANTHER" id="PTHR43531">
    <property type="entry name" value="PROTEIN ICFG"/>
    <property type="match status" value="1"/>
</dbReference>
<accession>A0A0F9FLM0</accession>
<dbReference type="InterPro" id="IPR013587">
    <property type="entry name" value="Nitrate/nitrite_sensing"/>
</dbReference>
<name>A0A0F9FLM0_9ZZZZ</name>
<sequence length="581" mass="63366">MRIIDRMKFRNKLILLIAFPIAGLLFFSQAWIVEQFRRVDNMRSLSMMSDLSISIGDLIHETQKERGMTSGFLGASGEAFADSLSTQRMNTDSRAERLKGKIISLEMHEQGDDISKDIKAFENKFNNLSSVRARVIERQITSEEAIDYYTSLNSALFKVIEYLTQMSANPELVKSSAAYISLLQGKERAGLERAVLSNAFSNDAFGEGMLFRFNTLVAVQDTYFSVFMSLAALEHRNYFRNRMNAPVVAEVQRMRDIALSRAGAGGLGVDAKEWSNVITDKINLLKEMEDMLAVDIAETADALLRMAYNALIIDFAVTLAALFAVLFFSFYITRDILNHLGGEPLVIVEASKRISAGDLNVHLDIEAKSGSLYSEMKQMAEALRQDIMKVIEAADSVQKCSQEIQANMHDLSQAASGQVSMSEQVASATTELSHTVLDIAREVGAQHDITVSLQGGLTLPAPIPKLTIGVGDTGAVTIAKAAKASGVLAVSDGSGGLILIRGGTERSAALVQGKNILRGGARFDASRRYSSYLVLSQVAGTDRAHGSASSTRGQATDEGVRRLSRTLIIRPPTGQSRKQAQ</sequence>
<gene>
    <name evidence="4" type="ORF">LCGC14_2015170</name>
</gene>
<keyword evidence="2" id="KW-1133">Transmembrane helix</keyword>
<dbReference type="PANTHER" id="PTHR43531:SF11">
    <property type="entry name" value="METHYL-ACCEPTING CHEMOTAXIS PROTEIN 3"/>
    <property type="match status" value="1"/>
</dbReference>
<dbReference type="PROSITE" id="PS50906">
    <property type="entry name" value="NIT"/>
    <property type="match status" value="1"/>
</dbReference>
<keyword evidence="2" id="KW-0812">Transmembrane</keyword>
<feature type="domain" description="NIT" evidence="3">
    <location>
        <begin position="53"/>
        <end position="303"/>
    </location>
</feature>
<protein>
    <recommendedName>
        <fullName evidence="3">NIT domain-containing protein</fullName>
    </recommendedName>
</protein>